<dbReference type="GeneTree" id="ENSGT00940000158156"/>
<name>A0A3Q1KFA5_ANATE</name>
<dbReference type="FunFam" id="2.40.160.110:FF:000003">
    <property type="entry name" value="ATPase H+ transporting accessory protein 1"/>
    <property type="match status" value="1"/>
</dbReference>
<accession>A0A3Q1KFA5</accession>
<dbReference type="InterPro" id="IPR046755">
    <property type="entry name" value="VAS1_LD"/>
</dbReference>
<sequence>MCVVLFRLSLRFGDVEDLRGLVIRLQMSNTFYEAAGQNWFTLDSVHIHYNWTQEATFNASEVYAPATSSYHCQHVSSLHKYDTLLVPSSHTDTSANWHITFTDFQIQAFNVQSDKFASASDCATFLTPAILMGLVTSLILLLVLAYALHMMLLIKCMYYMAQCHITSFHHAHCLSSFHYNVLCLILLQEIYTLNSQFYS</sequence>
<keyword evidence="4 6" id="KW-1133">Transmembrane helix</keyword>
<evidence type="ECO:0000256" key="2">
    <source>
        <dbReference type="ARBA" id="ARBA00009037"/>
    </source>
</evidence>
<keyword evidence="5 6" id="KW-0472">Membrane</keyword>
<organism evidence="9 10">
    <name type="scientific">Anabas testudineus</name>
    <name type="common">Climbing perch</name>
    <name type="synonym">Anthias testudineus</name>
    <dbReference type="NCBI Taxonomy" id="64144"/>
    <lineage>
        <taxon>Eukaryota</taxon>
        <taxon>Metazoa</taxon>
        <taxon>Chordata</taxon>
        <taxon>Craniata</taxon>
        <taxon>Vertebrata</taxon>
        <taxon>Euteleostomi</taxon>
        <taxon>Actinopterygii</taxon>
        <taxon>Neopterygii</taxon>
        <taxon>Teleostei</taxon>
        <taxon>Neoteleostei</taxon>
        <taxon>Acanthomorphata</taxon>
        <taxon>Anabantaria</taxon>
        <taxon>Anabantiformes</taxon>
        <taxon>Anabantoidei</taxon>
        <taxon>Anabantidae</taxon>
        <taxon>Anabas</taxon>
    </lineage>
</organism>
<dbReference type="PANTHER" id="PTHR12471">
    <property type="entry name" value="VACUOLAR ATP SYNTHASE SUBUNIT S1"/>
    <property type="match status" value="1"/>
</dbReference>
<evidence type="ECO:0000256" key="1">
    <source>
        <dbReference type="ARBA" id="ARBA00004167"/>
    </source>
</evidence>
<dbReference type="GO" id="GO:0033176">
    <property type="term" value="C:proton-transporting V-type ATPase complex"/>
    <property type="evidence" value="ECO:0007669"/>
    <property type="project" value="TreeGrafter"/>
</dbReference>
<dbReference type="InterPro" id="IPR008388">
    <property type="entry name" value="Ac45_acc_su"/>
</dbReference>
<dbReference type="GO" id="GO:0030659">
    <property type="term" value="C:cytoplasmic vesicle membrane"/>
    <property type="evidence" value="ECO:0007669"/>
    <property type="project" value="UniProtKB-ARBA"/>
</dbReference>
<feature type="domain" description="V-type proton ATPase subunit S1 luminal" evidence="7">
    <location>
        <begin position="6"/>
        <end position="109"/>
    </location>
</feature>
<keyword evidence="3 6" id="KW-0812">Transmembrane</keyword>
<dbReference type="Proteomes" id="UP000265040">
    <property type="component" value="Chromosome 7"/>
</dbReference>
<dbReference type="GO" id="GO:0098588">
    <property type="term" value="C:bounding membrane of organelle"/>
    <property type="evidence" value="ECO:0007669"/>
    <property type="project" value="UniProtKB-ARBA"/>
</dbReference>
<dbReference type="OrthoDB" id="9442153at2759"/>
<keyword evidence="10" id="KW-1185">Reference proteome</keyword>
<dbReference type="Pfam" id="PF05827">
    <property type="entry name" value="VAS1_LD"/>
    <property type="match status" value="1"/>
</dbReference>
<dbReference type="GO" id="GO:0001671">
    <property type="term" value="F:ATPase activator activity"/>
    <property type="evidence" value="ECO:0007669"/>
    <property type="project" value="TreeGrafter"/>
</dbReference>
<evidence type="ECO:0000259" key="7">
    <source>
        <dbReference type="Pfam" id="PF05827"/>
    </source>
</evidence>
<dbReference type="GO" id="GO:0030641">
    <property type="term" value="P:regulation of cellular pH"/>
    <property type="evidence" value="ECO:0007669"/>
    <property type="project" value="TreeGrafter"/>
</dbReference>
<proteinExistence type="inferred from homology"/>
<comment type="subcellular location">
    <subcellularLocation>
        <location evidence="1">Membrane</location>
        <topology evidence="1">Single-pass membrane protein</topology>
    </subcellularLocation>
</comment>
<dbReference type="InterPro" id="IPR046756">
    <property type="entry name" value="VAS1/VOA1_TM"/>
</dbReference>
<evidence type="ECO:0000313" key="9">
    <source>
        <dbReference type="Ensembl" id="ENSATEP00000034311.2"/>
    </source>
</evidence>
<dbReference type="Ensembl" id="ENSATET00000034809.2">
    <property type="protein sequence ID" value="ENSATEP00000034311.2"/>
    <property type="gene ID" value="ENSATEG00000023574.2"/>
</dbReference>
<dbReference type="GO" id="GO:0012505">
    <property type="term" value="C:endomembrane system"/>
    <property type="evidence" value="ECO:0007669"/>
    <property type="project" value="UniProtKB-ARBA"/>
</dbReference>
<evidence type="ECO:0000256" key="4">
    <source>
        <dbReference type="ARBA" id="ARBA00022989"/>
    </source>
</evidence>
<protein>
    <submittedName>
        <fullName evidence="9">Uncharacterized protein</fullName>
    </submittedName>
</protein>
<comment type="similarity">
    <text evidence="2">Belongs to the vacuolar ATPase subunit S1 family.</text>
</comment>
<reference evidence="9" key="1">
    <citation type="submission" date="2021-04" db="EMBL/GenBank/DDBJ databases">
        <authorList>
            <consortium name="Wellcome Sanger Institute Data Sharing"/>
        </authorList>
    </citation>
    <scope>NUCLEOTIDE SEQUENCE [LARGE SCALE GENOMIC DNA]</scope>
</reference>
<dbReference type="Pfam" id="PF20520">
    <property type="entry name" value="Ac45-VOA1_TM"/>
    <property type="match status" value="1"/>
</dbReference>
<dbReference type="AlphaFoldDB" id="A0A3Q1KFA5"/>
<dbReference type="Gene3D" id="2.40.160.110">
    <property type="match status" value="1"/>
</dbReference>
<reference evidence="9" key="2">
    <citation type="submission" date="2025-08" db="UniProtKB">
        <authorList>
            <consortium name="Ensembl"/>
        </authorList>
    </citation>
    <scope>IDENTIFICATION</scope>
</reference>
<evidence type="ECO:0000259" key="8">
    <source>
        <dbReference type="Pfam" id="PF20520"/>
    </source>
</evidence>
<evidence type="ECO:0000313" key="10">
    <source>
        <dbReference type="Proteomes" id="UP000265040"/>
    </source>
</evidence>
<feature type="domain" description="V-type proton ATPase subunit S1/VOA1 transmembrane" evidence="8">
    <location>
        <begin position="124"/>
        <end position="155"/>
    </location>
</feature>
<evidence type="ECO:0000256" key="6">
    <source>
        <dbReference type="SAM" id="Phobius"/>
    </source>
</evidence>
<evidence type="ECO:0000256" key="3">
    <source>
        <dbReference type="ARBA" id="ARBA00022692"/>
    </source>
</evidence>
<feature type="transmembrane region" description="Helical" evidence="6">
    <location>
        <begin position="125"/>
        <end position="148"/>
    </location>
</feature>
<reference evidence="9" key="3">
    <citation type="submission" date="2025-09" db="UniProtKB">
        <authorList>
            <consortium name="Ensembl"/>
        </authorList>
    </citation>
    <scope>IDENTIFICATION</scope>
</reference>
<evidence type="ECO:0000256" key="5">
    <source>
        <dbReference type="ARBA" id="ARBA00023136"/>
    </source>
</evidence>
<dbReference type="PANTHER" id="PTHR12471:SF3">
    <property type="entry name" value="ATPASE, H+ TRANSPORTING, LYSOSOMAL ACCESSORY PROTEIN 1-LIKE"/>
    <property type="match status" value="1"/>
</dbReference>
<dbReference type="InParanoid" id="A0A3Q1KFA5"/>